<feature type="compositionally biased region" description="Polar residues" evidence="1">
    <location>
        <begin position="85"/>
        <end position="98"/>
    </location>
</feature>
<name>A0ABY8LT47_9BACT</name>
<sequence>MKKHWFKYLSIINLSTAATILFSSCSSEVENVNVPDEDKNKDGIKDDNKDQKSNVDNKNKISKNDDNKNTLILKDENDNNKDQKTSNNQTDKFQNVNKDQTDNNQVDKSKKNEQIKTTDKRENFLIPKDLEQWVLNLFPSLVGSMLVYNENLDKLNSLQYKKEGLNNINYSFLSSYNNATEIFREEKYNLNLALKQLFFETNNSDDQYEFDYKVKAVKADDLNGTLDIEVQIENLKDNSGITNIFTKTYSFSNFRKINKENFKNFFNFNLHRPDFKEILKKLKLVDIIKQNAANNQNEREINSLFNNKIDFFKKLMHSKLSVILNDNEKNAYHLKMADNKIENFKARNDNIAIYPFVTNLSDNIIKNINFYFVNTSDRGLSLKITVDYELFLLKSTSMSDMVDIGFTDQVISWQESYILPIDSLDNE</sequence>
<dbReference type="EMBL" id="CP122979">
    <property type="protein sequence ID" value="WGI36413.1"/>
    <property type="molecule type" value="Genomic_DNA"/>
</dbReference>
<dbReference type="RefSeq" id="WP_280101714.1">
    <property type="nucleotide sequence ID" value="NZ_CP122979.1"/>
</dbReference>
<evidence type="ECO:0008006" key="4">
    <source>
        <dbReference type="Google" id="ProtNLM"/>
    </source>
</evidence>
<gene>
    <name evidence="2" type="ORF">QEG99_03005</name>
</gene>
<evidence type="ECO:0000313" key="2">
    <source>
        <dbReference type="EMBL" id="WGI36413.1"/>
    </source>
</evidence>
<dbReference type="Proteomes" id="UP001179842">
    <property type="component" value="Chromosome"/>
</dbReference>
<feature type="compositionally biased region" description="Basic and acidic residues" evidence="1">
    <location>
        <begin position="99"/>
        <end position="115"/>
    </location>
</feature>
<proteinExistence type="predicted"/>
<dbReference type="PROSITE" id="PS51257">
    <property type="entry name" value="PROKAR_LIPOPROTEIN"/>
    <property type="match status" value="1"/>
</dbReference>
<feature type="compositionally biased region" description="Basic and acidic residues" evidence="1">
    <location>
        <begin position="36"/>
        <end position="84"/>
    </location>
</feature>
<evidence type="ECO:0000256" key="1">
    <source>
        <dbReference type="SAM" id="MobiDB-lite"/>
    </source>
</evidence>
<dbReference type="NCBIfam" id="NF045959">
    <property type="entry name" value="LppA_rel_LP"/>
    <property type="match status" value="1"/>
</dbReference>
<organism evidence="2 3">
    <name type="scientific">Mesomycoplasma lagogenitalium</name>
    <dbReference type="NCBI Taxonomy" id="171286"/>
    <lineage>
        <taxon>Bacteria</taxon>
        <taxon>Bacillati</taxon>
        <taxon>Mycoplasmatota</taxon>
        <taxon>Mycoplasmoidales</taxon>
        <taxon>Metamycoplasmataceae</taxon>
        <taxon>Mesomycoplasma</taxon>
    </lineage>
</organism>
<protein>
    <recommendedName>
        <fullName evidence="4">Lipoprotein</fullName>
    </recommendedName>
</protein>
<accession>A0ABY8LT47</accession>
<keyword evidence="3" id="KW-1185">Reference proteome</keyword>
<evidence type="ECO:0000313" key="3">
    <source>
        <dbReference type="Proteomes" id="UP001179842"/>
    </source>
</evidence>
<feature type="region of interest" description="Disordered" evidence="1">
    <location>
        <begin position="32"/>
        <end position="115"/>
    </location>
</feature>
<reference evidence="2" key="1">
    <citation type="submission" date="2023-04" db="EMBL/GenBank/DDBJ databases">
        <title>Completed genome of Mycoplasma lagogenitalium type strain 12MS.</title>
        <authorList>
            <person name="Spergser J."/>
        </authorList>
    </citation>
    <scope>NUCLEOTIDE SEQUENCE</scope>
    <source>
        <strain evidence="2">12MS</strain>
    </source>
</reference>